<sequence length="153" mass="17285">MGKLRKPTGANWTVLDHTKTPRPCKFYQQPLKSHRGIPKSGNSKGKSWAAKGLKRRAVHSGALGTWEEEAATQARQLVQLNNPTASHFELYSTHPRLAVLSQYLLRVEELISSKNRRQELSGSRPHLKRELSCYPWDMYGAVGWGRASESLFS</sequence>
<accession>A0A151MU03</accession>
<protein>
    <submittedName>
        <fullName evidence="2">Uncharacterized protein</fullName>
    </submittedName>
</protein>
<dbReference type="AlphaFoldDB" id="A0A151MU03"/>
<dbReference type="EMBL" id="AKHW03005050">
    <property type="protein sequence ID" value="KYO27959.1"/>
    <property type="molecule type" value="Genomic_DNA"/>
</dbReference>
<evidence type="ECO:0000313" key="3">
    <source>
        <dbReference type="Proteomes" id="UP000050525"/>
    </source>
</evidence>
<evidence type="ECO:0000313" key="2">
    <source>
        <dbReference type="EMBL" id="KYO27959.1"/>
    </source>
</evidence>
<gene>
    <name evidence="2" type="ORF">Y1Q_0014162</name>
</gene>
<keyword evidence="3" id="KW-1185">Reference proteome</keyword>
<comment type="caution">
    <text evidence="2">The sequence shown here is derived from an EMBL/GenBank/DDBJ whole genome shotgun (WGS) entry which is preliminary data.</text>
</comment>
<reference evidence="2 3" key="1">
    <citation type="journal article" date="2012" name="Genome Biol.">
        <title>Sequencing three crocodilian genomes to illuminate the evolution of archosaurs and amniotes.</title>
        <authorList>
            <person name="St John J.A."/>
            <person name="Braun E.L."/>
            <person name="Isberg S.R."/>
            <person name="Miles L.G."/>
            <person name="Chong A.Y."/>
            <person name="Gongora J."/>
            <person name="Dalzell P."/>
            <person name="Moran C."/>
            <person name="Bed'hom B."/>
            <person name="Abzhanov A."/>
            <person name="Burgess S.C."/>
            <person name="Cooksey A.M."/>
            <person name="Castoe T.A."/>
            <person name="Crawford N.G."/>
            <person name="Densmore L.D."/>
            <person name="Drew J.C."/>
            <person name="Edwards S.V."/>
            <person name="Faircloth B.C."/>
            <person name="Fujita M.K."/>
            <person name="Greenwold M.J."/>
            <person name="Hoffmann F.G."/>
            <person name="Howard J.M."/>
            <person name="Iguchi T."/>
            <person name="Janes D.E."/>
            <person name="Khan S.Y."/>
            <person name="Kohno S."/>
            <person name="de Koning A.J."/>
            <person name="Lance S.L."/>
            <person name="McCarthy F.M."/>
            <person name="McCormack J.E."/>
            <person name="Merchant M.E."/>
            <person name="Peterson D.G."/>
            <person name="Pollock D.D."/>
            <person name="Pourmand N."/>
            <person name="Raney B.J."/>
            <person name="Roessler K.A."/>
            <person name="Sanford J.R."/>
            <person name="Sawyer R.H."/>
            <person name="Schmidt C.J."/>
            <person name="Triplett E.W."/>
            <person name="Tuberville T.D."/>
            <person name="Venegas-Anaya M."/>
            <person name="Howard J.T."/>
            <person name="Jarvis E.D."/>
            <person name="Guillette L.J.Jr."/>
            <person name="Glenn T.C."/>
            <person name="Green R.E."/>
            <person name="Ray D.A."/>
        </authorList>
    </citation>
    <scope>NUCLEOTIDE SEQUENCE [LARGE SCALE GENOMIC DNA]</scope>
    <source>
        <strain evidence="2">KSC_2009_1</strain>
    </source>
</reference>
<organism evidence="2 3">
    <name type="scientific">Alligator mississippiensis</name>
    <name type="common">American alligator</name>
    <dbReference type="NCBI Taxonomy" id="8496"/>
    <lineage>
        <taxon>Eukaryota</taxon>
        <taxon>Metazoa</taxon>
        <taxon>Chordata</taxon>
        <taxon>Craniata</taxon>
        <taxon>Vertebrata</taxon>
        <taxon>Euteleostomi</taxon>
        <taxon>Archelosauria</taxon>
        <taxon>Archosauria</taxon>
        <taxon>Crocodylia</taxon>
        <taxon>Alligatoridae</taxon>
        <taxon>Alligatorinae</taxon>
        <taxon>Alligator</taxon>
    </lineage>
</organism>
<proteinExistence type="predicted"/>
<evidence type="ECO:0000256" key="1">
    <source>
        <dbReference type="SAM" id="MobiDB-lite"/>
    </source>
</evidence>
<name>A0A151MU03_ALLMI</name>
<feature type="region of interest" description="Disordered" evidence="1">
    <location>
        <begin position="32"/>
        <end position="53"/>
    </location>
</feature>
<dbReference type="Proteomes" id="UP000050525">
    <property type="component" value="Unassembled WGS sequence"/>
</dbReference>